<dbReference type="EMBL" id="JALJOQ010000097">
    <property type="protein sequence ID" value="KAK9798550.1"/>
    <property type="molecule type" value="Genomic_DNA"/>
</dbReference>
<feature type="region of interest" description="Disordered" evidence="1">
    <location>
        <begin position="73"/>
        <end position="112"/>
    </location>
</feature>
<evidence type="ECO:0000313" key="3">
    <source>
        <dbReference type="Proteomes" id="UP001465755"/>
    </source>
</evidence>
<organism evidence="2 3">
    <name type="scientific">Symbiochloris irregularis</name>
    <dbReference type="NCBI Taxonomy" id="706552"/>
    <lineage>
        <taxon>Eukaryota</taxon>
        <taxon>Viridiplantae</taxon>
        <taxon>Chlorophyta</taxon>
        <taxon>core chlorophytes</taxon>
        <taxon>Trebouxiophyceae</taxon>
        <taxon>Trebouxiales</taxon>
        <taxon>Trebouxiaceae</taxon>
        <taxon>Symbiochloris</taxon>
    </lineage>
</organism>
<sequence length="424" mass="46325">MVDQIADDDLQHLLDMDDILTRTCSWEVHNQQSVPGPTTPDAHAALRPEFSQSFAPAASPQSRQLDTPVALSGNQLHSWGSSPLGRRPSSSEHSQPGSEALTDRNPFGSGEIDPALTCSADLDPELFDQLCRFQGMDLATPVPMAKRRRSESEDRPLMGQSQLVSASTWHPDKLSRALDSGDFSTVAHFSERPQQLRPAVSLDSSLQVWQTDASAAEQLLPQPRTLGLPTFTAGQAQSSDRATRLRGRRSSPSLQALQQDHWCETAAPLHPGDLTNVPSPLQHRRTRSLADGTPPRPPSRNASHSCLQGGSPSHGASPGVQQHQQQQQLQQQQQQQQWGTQAQVLELPQSQAAAVERLVVLDFKRTVAGLRPDIRDKLKESLYRISRSTNNRGGLMKATTGPGTRVGGRQANMDGFVVQLLYNS</sequence>
<keyword evidence="3" id="KW-1185">Reference proteome</keyword>
<proteinExistence type="predicted"/>
<name>A0AAW1NXE8_9CHLO</name>
<dbReference type="Proteomes" id="UP001465755">
    <property type="component" value="Unassembled WGS sequence"/>
</dbReference>
<reference evidence="2 3" key="1">
    <citation type="journal article" date="2024" name="Nat. Commun.">
        <title>Phylogenomics reveals the evolutionary origins of lichenization in chlorophyte algae.</title>
        <authorList>
            <person name="Puginier C."/>
            <person name="Libourel C."/>
            <person name="Otte J."/>
            <person name="Skaloud P."/>
            <person name="Haon M."/>
            <person name="Grisel S."/>
            <person name="Petersen M."/>
            <person name="Berrin J.G."/>
            <person name="Delaux P.M."/>
            <person name="Dal Grande F."/>
            <person name="Keller J."/>
        </authorList>
    </citation>
    <scope>NUCLEOTIDE SEQUENCE [LARGE SCALE GENOMIC DNA]</scope>
    <source>
        <strain evidence="2 3">SAG 2036</strain>
    </source>
</reference>
<evidence type="ECO:0000256" key="1">
    <source>
        <dbReference type="SAM" id="MobiDB-lite"/>
    </source>
</evidence>
<protein>
    <submittedName>
        <fullName evidence="2">Uncharacterized protein</fullName>
    </submittedName>
</protein>
<feature type="compositionally biased region" description="Polar residues" evidence="1">
    <location>
        <begin position="300"/>
        <end position="311"/>
    </location>
</feature>
<gene>
    <name evidence="2" type="ORF">WJX73_002488</name>
</gene>
<accession>A0AAW1NXE8</accession>
<evidence type="ECO:0000313" key="2">
    <source>
        <dbReference type="EMBL" id="KAK9798550.1"/>
    </source>
</evidence>
<feature type="region of interest" description="Disordered" evidence="1">
    <location>
        <begin position="146"/>
        <end position="166"/>
    </location>
</feature>
<comment type="caution">
    <text evidence="2">The sequence shown here is derived from an EMBL/GenBank/DDBJ whole genome shotgun (WGS) entry which is preliminary data.</text>
</comment>
<dbReference type="AlphaFoldDB" id="A0AAW1NXE8"/>
<feature type="compositionally biased region" description="Low complexity" evidence="1">
    <location>
        <begin position="78"/>
        <end position="88"/>
    </location>
</feature>
<feature type="region of interest" description="Disordered" evidence="1">
    <location>
        <begin position="225"/>
        <end position="333"/>
    </location>
</feature>
<feature type="compositionally biased region" description="Low complexity" evidence="1">
    <location>
        <begin position="321"/>
        <end position="333"/>
    </location>
</feature>